<evidence type="ECO:0000313" key="2">
    <source>
        <dbReference type="EMBL" id="EPP22307.1"/>
    </source>
</evidence>
<dbReference type="InterPro" id="IPR014729">
    <property type="entry name" value="Rossmann-like_a/b/a_fold"/>
</dbReference>
<dbReference type="FunFam" id="3.40.50.620:FF:000280">
    <property type="entry name" value="DUF218 domain"/>
    <property type="match status" value="1"/>
</dbReference>
<accession>S7I366</accession>
<dbReference type="PANTHER" id="PTHR30336">
    <property type="entry name" value="INNER MEMBRANE PROTEIN, PROBABLE PERMEASE"/>
    <property type="match status" value="1"/>
</dbReference>
<dbReference type="CDD" id="cd06259">
    <property type="entry name" value="YdcF-like"/>
    <property type="match status" value="1"/>
</dbReference>
<organism evidence="2 3">
    <name type="scientific">Vibrio fluvialis PG41</name>
    <dbReference type="NCBI Taxonomy" id="1336752"/>
    <lineage>
        <taxon>Bacteria</taxon>
        <taxon>Pseudomonadati</taxon>
        <taxon>Pseudomonadota</taxon>
        <taxon>Gammaproteobacteria</taxon>
        <taxon>Vibrionales</taxon>
        <taxon>Vibrionaceae</taxon>
        <taxon>Vibrio</taxon>
    </lineage>
</organism>
<dbReference type="Proteomes" id="UP000014854">
    <property type="component" value="Unassembled WGS sequence"/>
</dbReference>
<dbReference type="Gene3D" id="3.40.50.620">
    <property type="entry name" value="HUPs"/>
    <property type="match status" value="1"/>
</dbReference>
<dbReference type="AlphaFoldDB" id="S7I366"/>
<gene>
    <name evidence="2" type="ORF">L910_0830</name>
</gene>
<evidence type="ECO:0000313" key="3">
    <source>
        <dbReference type="Proteomes" id="UP000014854"/>
    </source>
</evidence>
<proteinExistence type="predicted"/>
<dbReference type="EMBL" id="ASXS01000010">
    <property type="protein sequence ID" value="EPP22307.1"/>
    <property type="molecule type" value="Genomic_DNA"/>
</dbReference>
<dbReference type="InterPro" id="IPR051599">
    <property type="entry name" value="Cell_Envelope_Assoc"/>
</dbReference>
<dbReference type="Pfam" id="PF02698">
    <property type="entry name" value="DUF218"/>
    <property type="match status" value="1"/>
</dbReference>
<feature type="domain" description="DUF218" evidence="1">
    <location>
        <begin position="28"/>
        <end position="145"/>
    </location>
</feature>
<evidence type="ECO:0000259" key="1">
    <source>
        <dbReference type="Pfam" id="PF02698"/>
    </source>
</evidence>
<protein>
    <recommendedName>
        <fullName evidence="1">DUF218 domain-containing protein</fullName>
    </recommendedName>
</protein>
<dbReference type="PATRIC" id="fig|1336752.4.peg.2683"/>
<sequence>MAMSKHLYQHLETLWQYMQMGHQLTSADVIFVPGSNDTRVAEVAAALYHKGLAPLIVFSGGHGRFTDGIFEHSEAVTFAQVAKDCGVPSDALLLEPRSTNSGENVQFTYELLKKKGIEVRKVILVQKPYMERRAYATFMKQWPGEIESLQVTSTGDNFFDYLTEDLTLDFVLGALIGDFERIQHYPEKGYQIEQPIPPEVEAAYQALKPLAA</sequence>
<dbReference type="GO" id="GO:0005886">
    <property type="term" value="C:plasma membrane"/>
    <property type="evidence" value="ECO:0007669"/>
    <property type="project" value="TreeGrafter"/>
</dbReference>
<comment type="caution">
    <text evidence="2">The sequence shown here is derived from an EMBL/GenBank/DDBJ whole genome shotgun (WGS) entry which is preliminary data.</text>
</comment>
<name>S7I366_VIBFL</name>
<dbReference type="InterPro" id="IPR003848">
    <property type="entry name" value="DUF218"/>
</dbReference>
<dbReference type="PANTHER" id="PTHR30336:SF20">
    <property type="entry name" value="DUF218 DOMAIN-CONTAINING PROTEIN"/>
    <property type="match status" value="1"/>
</dbReference>
<reference evidence="2 3" key="1">
    <citation type="journal article" date="2013" name="Gut Pathog.">
        <title>Evidence of a new metabolic capacity in an emerging diarrheal pathogen: lessons from the draft genomes of Vibrio fluvialis strains PG41 and I21563.</title>
        <authorList>
            <person name="Khatri I."/>
            <person name="Mahajan S."/>
            <person name="Dureja C."/>
            <person name="Subramanian S."/>
            <person name="Raychaudhuri S."/>
        </authorList>
    </citation>
    <scope>NUCLEOTIDE SEQUENCE [LARGE SCALE GENOMIC DNA]</scope>
    <source>
        <strain evidence="2 3">PG41</strain>
    </source>
</reference>